<dbReference type="OrthoDB" id="135224at2"/>
<evidence type="ECO:0000259" key="3">
    <source>
        <dbReference type="Pfam" id="PF12770"/>
    </source>
</evidence>
<dbReference type="PANTHER" id="PTHR47691:SF3">
    <property type="entry name" value="HTH-TYPE TRANSCRIPTIONAL REGULATOR RV0890C-RELATED"/>
    <property type="match status" value="1"/>
</dbReference>
<dbReference type="RefSeq" id="WP_111654699.1">
    <property type="nucleotide sequence ID" value="NZ_QLMJ01000028.1"/>
</dbReference>
<dbReference type="Pfam" id="PF12770">
    <property type="entry name" value="CHAT"/>
    <property type="match status" value="1"/>
</dbReference>
<dbReference type="SMART" id="SM00028">
    <property type="entry name" value="TPR"/>
    <property type="match status" value="6"/>
</dbReference>
<gene>
    <name evidence="4" type="ORF">B0I29_12826</name>
</gene>
<feature type="repeat" description="TPR" evidence="1">
    <location>
        <begin position="931"/>
        <end position="964"/>
    </location>
</feature>
<dbReference type="Pfam" id="PF05729">
    <property type="entry name" value="NACHT"/>
    <property type="match status" value="1"/>
</dbReference>
<dbReference type="Pfam" id="PF13374">
    <property type="entry name" value="TPR_10"/>
    <property type="match status" value="1"/>
</dbReference>
<comment type="caution">
    <text evidence="4">The sequence shown here is derived from an EMBL/GenBank/DDBJ whole genome shotgun (WGS) entry which is preliminary data.</text>
</comment>
<dbReference type="InterPro" id="IPR024983">
    <property type="entry name" value="CHAT_dom"/>
</dbReference>
<reference evidence="4 5" key="1">
    <citation type="submission" date="2018-06" db="EMBL/GenBank/DDBJ databases">
        <title>Genomic Encyclopedia of Type Strains, Phase III (KMG-III): the genomes of soil and plant-associated and newly described type strains.</title>
        <authorList>
            <person name="Whitman W."/>
        </authorList>
    </citation>
    <scope>NUCLEOTIDE SEQUENCE [LARGE SCALE GENOMIC DNA]</scope>
    <source>
        <strain evidence="4 5">CGMCC 4.7090</strain>
    </source>
</reference>
<dbReference type="AlphaFoldDB" id="A0A327YXZ9"/>
<dbReference type="Proteomes" id="UP000249341">
    <property type="component" value="Unassembled WGS sequence"/>
</dbReference>
<dbReference type="SUPFAM" id="SSF52540">
    <property type="entry name" value="P-loop containing nucleoside triphosphate hydrolases"/>
    <property type="match status" value="1"/>
</dbReference>
<evidence type="ECO:0000313" key="5">
    <source>
        <dbReference type="Proteomes" id="UP000249341"/>
    </source>
</evidence>
<dbReference type="PANTHER" id="PTHR47691">
    <property type="entry name" value="REGULATOR-RELATED"/>
    <property type="match status" value="1"/>
</dbReference>
<accession>A0A327YXZ9</accession>
<feature type="domain" description="NACHT" evidence="2">
    <location>
        <begin position="447"/>
        <end position="609"/>
    </location>
</feature>
<evidence type="ECO:0000313" key="4">
    <source>
        <dbReference type="EMBL" id="RAK26194.1"/>
    </source>
</evidence>
<dbReference type="InterPro" id="IPR019734">
    <property type="entry name" value="TPR_rpt"/>
</dbReference>
<feature type="repeat" description="TPR" evidence="1">
    <location>
        <begin position="971"/>
        <end position="1004"/>
    </location>
</feature>
<feature type="repeat" description="TPR" evidence="1">
    <location>
        <begin position="1051"/>
        <end position="1084"/>
    </location>
</feature>
<keyword evidence="5" id="KW-1185">Reference proteome</keyword>
<protein>
    <submittedName>
        <fullName evidence="4">Tetratricopeptide repeat protein</fullName>
    </submittedName>
</protein>
<evidence type="ECO:0000259" key="2">
    <source>
        <dbReference type="Pfam" id="PF05729"/>
    </source>
</evidence>
<dbReference type="EMBL" id="QLMJ01000028">
    <property type="protein sequence ID" value="RAK26194.1"/>
    <property type="molecule type" value="Genomic_DNA"/>
</dbReference>
<evidence type="ECO:0000256" key="1">
    <source>
        <dbReference type="PROSITE-ProRule" id="PRU00339"/>
    </source>
</evidence>
<feature type="repeat" description="TPR" evidence="1">
    <location>
        <begin position="1011"/>
        <end position="1044"/>
    </location>
</feature>
<proteinExistence type="predicted"/>
<sequence length="1218" mass="133018">MTDRLLIDLSDDSRVTVSALGDVAGELPEPAEPFLLDWPWDAADAEELRWYLEDYLRNPYAVYQDRGERAAQRLTEWGRAAFTAVFDGSRAARDAYVKLRLQGGPVEVVIRSAAAHQLSLPWELLTDPTRPAPLALDGVRIRRALPAADLGGTFAVAGERLRVLMVISRPAGDRDVGYRMVARPLMHRLEAVRGDVDLVVLRPPTLDRLREVLAEARAAGQPFQVVHFDGHGSFSDRPALVASGIPVTLHGSAPQGVLVFEKPGGGADRVPADRVAAALGEAQVPVVVLNACQSGALGRDVEAAVATRLLQQGAAAVVAMAFSVYAVAAAEFMTAFYERLFAGGQVADAVSAGRARLADRNTRPSPKGLLPLQDWLVPVLYARQDVSFPHLHRLPASTTASLGQILDDVRQQPDSGQQGDPLAAIGGFVGRDGLFYDLEVATRLQKVVLLQGPGGTGKTELAKAFGRWWRDTGGVDKPDWVIWHSFEPGLASFGLPGVLAAIGRQVFGAPFSQLDDDERRDAVLRVMAEYRLLLIWDNFESVHSMPDPTGATPPLDEAGRQQMIDFLTAAATGASAVLITSRSTEQWLGDIRRIEVTGLGREEADEYTDDLLEPYPRATKRRSDLAFADLMTMLAGHPLSMRLVLPHLDTTDPGAILQDLRDTGGHLLGEDSKGRMGSLAGSIAYSYQHLTPEQQEALLVLCLFHSATDAGVLGVLSTMANVPEQFRDRSSADWVALLDRATELGLVTALGAGMYTIHPALPAYLAARWQHQQPDYPSQRAATESALLDAHTAFAGWLRQQISGGDAGLAFTVIRVQRHTLGAMLGYALHTNRHNEATAIVQVLSSYWDAVGLDQEARGWTDRIQHATESPDGSPPPLDTPAGRLWLFIVGEHASRQAAAHQLDAAERTYRDIREMLNTQPDTRTRSSYLATCYHQLGVVAEMRGELDAAEQWYQQSLTINEQLGDQPGMSTSYHQLGRVAELRGELDAAEQWYQQSLTINEQLGDQPGMSTSYHQLGRVAELRGELDAAEQRYQQSLTINKQLGNQPGMARSYHQLGIVAQLRGELDAAEQWYQQSLTIEEQLGNRPGMATSYGQLGIVAQLRGDLDAAEQWYQQSLTIEEQLGNRPGMATSYGQLGLLAEARGASRKALEWTIRCVTLFPVFPHPVTGPAPHHLARLTTALGWDTLHQVWRDVTGQQLPQSVIDHIRTIQNKGSAT</sequence>
<dbReference type="Pfam" id="PF13424">
    <property type="entry name" value="TPR_12"/>
    <property type="match status" value="2"/>
</dbReference>
<feature type="repeat" description="TPR" evidence="1">
    <location>
        <begin position="1091"/>
        <end position="1124"/>
    </location>
</feature>
<feature type="domain" description="CHAT" evidence="3">
    <location>
        <begin position="118"/>
        <end position="360"/>
    </location>
</feature>
<organism evidence="4 5">
    <name type="scientific">Actinoplanes lutulentus</name>
    <dbReference type="NCBI Taxonomy" id="1287878"/>
    <lineage>
        <taxon>Bacteria</taxon>
        <taxon>Bacillati</taxon>
        <taxon>Actinomycetota</taxon>
        <taxon>Actinomycetes</taxon>
        <taxon>Micromonosporales</taxon>
        <taxon>Micromonosporaceae</taxon>
        <taxon>Actinoplanes</taxon>
    </lineage>
</organism>
<dbReference type="InterPro" id="IPR027417">
    <property type="entry name" value="P-loop_NTPase"/>
</dbReference>
<name>A0A327YXZ9_9ACTN</name>
<dbReference type="SUPFAM" id="SSF48452">
    <property type="entry name" value="TPR-like"/>
    <property type="match status" value="2"/>
</dbReference>
<dbReference type="PROSITE" id="PS50005">
    <property type="entry name" value="TPR"/>
    <property type="match status" value="5"/>
</dbReference>
<dbReference type="Gene3D" id="1.25.40.10">
    <property type="entry name" value="Tetratricopeptide repeat domain"/>
    <property type="match status" value="2"/>
</dbReference>
<dbReference type="Gene3D" id="3.40.50.300">
    <property type="entry name" value="P-loop containing nucleotide triphosphate hydrolases"/>
    <property type="match status" value="1"/>
</dbReference>
<keyword evidence="1" id="KW-0802">TPR repeat</keyword>
<dbReference type="InterPro" id="IPR007111">
    <property type="entry name" value="NACHT_NTPase"/>
</dbReference>
<dbReference type="InterPro" id="IPR011990">
    <property type="entry name" value="TPR-like_helical_dom_sf"/>
</dbReference>